<feature type="signal peptide" evidence="2">
    <location>
        <begin position="1"/>
        <end position="20"/>
    </location>
</feature>
<proteinExistence type="predicted"/>
<dbReference type="Proteomes" id="UP000199249">
    <property type="component" value="Unassembled WGS sequence"/>
</dbReference>
<gene>
    <name evidence="3" type="ORF">SAMN04488069_101347</name>
</gene>
<evidence type="ECO:0000313" key="3">
    <source>
        <dbReference type="EMBL" id="SDX42998.1"/>
    </source>
</evidence>
<evidence type="ECO:0000256" key="2">
    <source>
        <dbReference type="SAM" id="SignalP"/>
    </source>
</evidence>
<dbReference type="RefSeq" id="WP_092737230.1">
    <property type="nucleotide sequence ID" value="NZ_FNOV01000001.1"/>
</dbReference>
<organism evidence="3 4">
    <name type="scientific">Hymenobacter psychrophilus</name>
    <dbReference type="NCBI Taxonomy" id="651662"/>
    <lineage>
        <taxon>Bacteria</taxon>
        <taxon>Pseudomonadati</taxon>
        <taxon>Bacteroidota</taxon>
        <taxon>Cytophagia</taxon>
        <taxon>Cytophagales</taxon>
        <taxon>Hymenobacteraceae</taxon>
        <taxon>Hymenobacter</taxon>
    </lineage>
</organism>
<dbReference type="EMBL" id="FNOV01000001">
    <property type="protein sequence ID" value="SDX42998.1"/>
    <property type="molecule type" value="Genomic_DNA"/>
</dbReference>
<evidence type="ECO:0000256" key="1">
    <source>
        <dbReference type="SAM" id="MobiDB-lite"/>
    </source>
</evidence>
<protein>
    <submittedName>
        <fullName evidence="3">Uncharacterized protein</fullName>
    </submittedName>
</protein>
<dbReference type="AlphaFoldDB" id="A0A1H3BMP2"/>
<reference evidence="4" key="1">
    <citation type="submission" date="2016-10" db="EMBL/GenBank/DDBJ databases">
        <authorList>
            <person name="Varghese N."/>
            <person name="Submissions S."/>
        </authorList>
    </citation>
    <scope>NUCLEOTIDE SEQUENCE [LARGE SCALE GENOMIC DNA]</scope>
    <source>
        <strain evidence="4">CGMCC 1.8975</strain>
    </source>
</reference>
<feature type="chain" id="PRO_5011456318" evidence="2">
    <location>
        <begin position="21"/>
        <end position="168"/>
    </location>
</feature>
<accession>A0A1H3BMP2</accession>
<name>A0A1H3BMP2_9BACT</name>
<keyword evidence="4" id="KW-1185">Reference proteome</keyword>
<sequence>MKKILALASALLLTSFGAFAQQRTLLVTKQDKTKPSPRLNPVQQHAQDLSYQMTRDLRLNGYQKSRVQAINEEKQSRIVAIILKNEGNDKLIKEQCDVVCRERDKELQTVLSTDQYSNYYGSRREYNAFSTSYNSQTTNDAFVKSVKDPAPVSSKGATIGPATAIKAK</sequence>
<keyword evidence="2" id="KW-0732">Signal</keyword>
<dbReference type="STRING" id="651662.SAMN04488069_101347"/>
<evidence type="ECO:0000313" key="4">
    <source>
        <dbReference type="Proteomes" id="UP000199249"/>
    </source>
</evidence>
<feature type="region of interest" description="Disordered" evidence="1">
    <location>
        <begin position="149"/>
        <end position="168"/>
    </location>
</feature>
<dbReference type="OrthoDB" id="893112at2"/>